<keyword evidence="7" id="KW-1185">Reference proteome</keyword>
<accession>A0A1G7ADW0</accession>
<protein>
    <recommendedName>
        <fullName evidence="5">Sec-independent protein translocase protein TatC</fullName>
    </recommendedName>
</protein>
<dbReference type="OrthoDB" id="9777044at2"/>
<evidence type="ECO:0000313" key="7">
    <source>
        <dbReference type="Proteomes" id="UP000199072"/>
    </source>
</evidence>
<feature type="transmembrane region" description="Helical" evidence="5">
    <location>
        <begin position="146"/>
        <end position="165"/>
    </location>
</feature>
<feature type="transmembrane region" description="Helical" evidence="5">
    <location>
        <begin position="232"/>
        <end position="248"/>
    </location>
</feature>
<dbReference type="PRINTS" id="PR01840">
    <property type="entry name" value="TATCFAMILY"/>
</dbReference>
<keyword evidence="5" id="KW-0813">Transport</keyword>
<dbReference type="EMBL" id="FNAI01000004">
    <property type="protein sequence ID" value="SDE12056.1"/>
    <property type="molecule type" value="Genomic_DNA"/>
</dbReference>
<dbReference type="AlphaFoldDB" id="A0A1G7ADW0"/>
<feature type="transmembrane region" description="Helical" evidence="5">
    <location>
        <begin position="104"/>
        <end position="125"/>
    </location>
</feature>
<dbReference type="HAMAP" id="MF_00902">
    <property type="entry name" value="TatC"/>
    <property type="match status" value="1"/>
</dbReference>
<dbReference type="PANTHER" id="PTHR30371:SF0">
    <property type="entry name" value="SEC-INDEPENDENT PROTEIN TRANSLOCASE PROTEIN TATC, CHLOROPLASTIC-RELATED"/>
    <property type="match status" value="1"/>
</dbReference>
<evidence type="ECO:0000313" key="6">
    <source>
        <dbReference type="EMBL" id="SDE12056.1"/>
    </source>
</evidence>
<comment type="function">
    <text evidence="5">Part of the twin-arginine translocation (Tat) system that transports large folded proteins containing a characteristic twin-arginine motif in their signal peptide across membranes.</text>
</comment>
<dbReference type="GO" id="GO:0009977">
    <property type="term" value="F:proton motive force dependent protein transmembrane transporter activity"/>
    <property type="evidence" value="ECO:0007669"/>
    <property type="project" value="TreeGrafter"/>
</dbReference>
<dbReference type="NCBIfam" id="TIGR00945">
    <property type="entry name" value="tatC"/>
    <property type="match status" value="1"/>
</dbReference>
<keyword evidence="5" id="KW-0653">Protein transport</keyword>
<keyword evidence="5" id="KW-1003">Cell membrane</keyword>
<gene>
    <name evidence="5" type="primary">tatC</name>
    <name evidence="6" type="ORF">SAMN05216464_10429</name>
</gene>
<comment type="similarity">
    <text evidence="5">Belongs to the TatC family.</text>
</comment>
<dbReference type="RefSeq" id="WP_091148895.1">
    <property type="nucleotide sequence ID" value="NZ_FNAI01000004.1"/>
</dbReference>
<keyword evidence="5" id="KW-0811">Translocation</keyword>
<comment type="subunit">
    <text evidence="5">Forms a complex with TatA.</text>
</comment>
<evidence type="ECO:0000256" key="3">
    <source>
        <dbReference type="ARBA" id="ARBA00022989"/>
    </source>
</evidence>
<dbReference type="GO" id="GO:0033281">
    <property type="term" value="C:TAT protein transport complex"/>
    <property type="evidence" value="ECO:0007669"/>
    <property type="project" value="UniProtKB-UniRule"/>
</dbReference>
<feature type="transmembrane region" description="Helical" evidence="5">
    <location>
        <begin position="198"/>
        <end position="220"/>
    </location>
</feature>
<keyword evidence="2 5" id="KW-0812">Transmembrane</keyword>
<feature type="transmembrane region" description="Helical" evidence="5">
    <location>
        <begin position="34"/>
        <end position="52"/>
    </location>
</feature>
<evidence type="ECO:0000256" key="5">
    <source>
        <dbReference type="HAMAP-Rule" id="MF_00902"/>
    </source>
</evidence>
<feature type="transmembrane region" description="Helical" evidence="5">
    <location>
        <begin position="254"/>
        <end position="274"/>
    </location>
</feature>
<dbReference type="STRING" id="1391627.SAMN05216464_10429"/>
<evidence type="ECO:0000256" key="4">
    <source>
        <dbReference type="ARBA" id="ARBA00023136"/>
    </source>
</evidence>
<dbReference type="Pfam" id="PF00902">
    <property type="entry name" value="TatC"/>
    <property type="match status" value="1"/>
</dbReference>
<reference evidence="6 7" key="1">
    <citation type="submission" date="2016-10" db="EMBL/GenBank/DDBJ databases">
        <authorList>
            <person name="de Groot N.N."/>
        </authorList>
    </citation>
    <scope>NUCLEOTIDE SEQUENCE [LARGE SCALE GENOMIC DNA]</scope>
    <source>
        <strain evidence="6 7">47C3B</strain>
    </source>
</reference>
<proteinExistence type="inferred from homology"/>
<evidence type="ECO:0000256" key="1">
    <source>
        <dbReference type="ARBA" id="ARBA00004141"/>
    </source>
</evidence>
<evidence type="ECO:0000256" key="2">
    <source>
        <dbReference type="ARBA" id="ARBA00022692"/>
    </source>
</evidence>
<dbReference type="GO" id="GO:0065002">
    <property type="term" value="P:intracellular protein transmembrane transport"/>
    <property type="evidence" value="ECO:0007669"/>
    <property type="project" value="TreeGrafter"/>
</dbReference>
<comment type="subcellular location">
    <subcellularLocation>
        <location evidence="5">Cell membrane</location>
        <topology evidence="5">Multi-pass membrane protein</topology>
    </subcellularLocation>
    <subcellularLocation>
        <location evidence="1">Membrane</location>
        <topology evidence="1">Multi-pass membrane protein</topology>
    </subcellularLocation>
</comment>
<keyword evidence="4 5" id="KW-0472">Membrane</keyword>
<keyword evidence="3 5" id="KW-1133">Transmembrane helix</keyword>
<sequence length="286" mass="32642">MSDNKLIQAIKDKGKTMEAEMSFFDHLEALRWHLIRASIAVVVLTCFAFYYYDWIFDTVIMGPSKPTFWTYRMLCNIGDYFHRPGFCIDKINIHLLNTEMAGQFTLQVNSSLLIGVTLGFPYLLFEIWRFIRPALHEKERKAASGFVFYATFLFILGVMFGYYVITPESINFLSGYTVSPLIENKFDIDSYLSSVSTLTLATGIVFELPILVYILSSLGILTAKFMRDTRRYAIVIILIIAAVVTPTPDMMTMTVVSIPLFVLYEVGIMVSAVVEKRRLKRGEAVE</sequence>
<name>A0A1G7ADW0_9SPHI</name>
<dbReference type="GO" id="GO:0043953">
    <property type="term" value="P:protein transport by the Tat complex"/>
    <property type="evidence" value="ECO:0007669"/>
    <property type="project" value="UniProtKB-UniRule"/>
</dbReference>
<dbReference type="PANTHER" id="PTHR30371">
    <property type="entry name" value="SEC-INDEPENDENT PROTEIN TRANSLOCASE PROTEIN TATC"/>
    <property type="match status" value="1"/>
</dbReference>
<dbReference type="InterPro" id="IPR002033">
    <property type="entry name" value="TatC"/>
</dbReference>
<dbReference type="Proteomes" id="UP000199072">
    <property type="component" value="Unassembled WGS sequence"/>
</dbReference>
<organism evidence="6 7">
    <name type="scientific">Mucilaginibacter pineti</name>
    <dbReference type="NCBI Taxonomy" id="1391627"/>
    <lineage>
        <taxon>Bacteria</taxon>
        <taxon>Pseudomonadati</taxon>
        <taxon>Bacteroidota</taxon>
        <taxon>Sphingobacteriia</taxon>
        <taxon>Sphingobacteriales</taxon>
        <taxon>Sphingobacteriaceae</taxon>
        <taxon>Mucilaginibacter</taxon>
    </lineage>
</organism>